<dbReference type="PANTHER" id="PTHR30622">
    <property type="entry name" value="UNDECAPRENYL-DIPHOSPHATASE"/>
    <property type="match status" value="1"/>
</dbReference>
<comment type="caution">
    <text evidence="15">The sequence shown here is derived from an EMBL/GenBank/DDBJ whole genome shotgun (WGS) entry which is preliminary data.</text>
</comment>
<dbReference type="GO" id="GO:0046677">
    <property type="term" value="P:response to antibiotic"/>
    <property type="evidence" value="ECO:0007669"/>
    <property type="project" value="UniProtKB-UniRule"/>
</dbReference>
<protein>
    <recommendedName>
        <fullName evidence="4 14">Undecaprenyl-diphosphatase</fullName>
        <ecNumber evidence="3 14">3.6.1.27</ecNumber>
    </recommendedName>
    <alternativeName>
        <fullName evidence="12 14">Bacitracin resistance protein</fullName>
    </alternativeName>
    <alternativeName>
        <fullName evidence="11 14">Undecaprenyl pyrophosphate phosphatase</fullName>
    </alternativeName>
</protein>
<keyword evidence="8 14" id="KW-1133">Transmembrane helix</keyword>
<evidence type="ECO:0000256" key="8">
    <source>
        <dbReference type="ARBA" id="ARBA00022989"/>
    </source>
</evidence>
<keyword evidence="10 14" id="KW-0046">Antibiotic resistance</keyword>
<proteinExistence type="inferred from homology"/>
<accession>A0A4R9KB67</accession>
<comment type="similarity">
    <text evidence="2 14">Belongs to the UppP family.</text>
</comment>
<feature type="transmembrane region" description="Helical" evidence="14">
    <location>
        <begin position="166"/>
        <end position="191"/>
    </location>
</feature>
<dbReference type="GO" id="GO:0071555">
    <property type="term" value="P:cell wall organization"/>
    <property type="evidence" value="ECO:0007669"/>
    <property type="project" value="UniProtKB-KW"/>
</dbReference>
<dbReference type="PANTHER" id="PTHR30622:SF3">
    <property type="entry name" value="UNDECAPRENYL-DIPHOSPHATASE"/>
    <property type="match status" value="1"/>
</dbReference>
<dbReference type="InterPro" id="IPR003824">
    <property type="entry name" value="UppP"/>
</dbReference>
<dbReference type="RefSeq" id="WP_135621290.1">
    <property type="nucleotide sequence ID" value="NZ_RQGD01000001.1"/>
</dbReference>
<feature type="transmembrane region" description="Helical" evidence="14">
    <location>
        <begin position="94"/>
        <end position="113"/>
    </location>
</feature>
<dbReference type="GO" id="GO:0005886">
    <property type="term" value="C:plasma membrane"/>
    <property type="evidence" value="ECO:0007669"/>
    <property type="project" value="UniProtKB-SubCell"/>
</dbReference>
<evidence type="ECO:0000256" key="2">
    <source>
        <dbReference type="ARBA" id="ARBA00010621"/>
    </source>
</evidence>
<comment type="function">
    <text evidence="14">Catalyzes the dephosphorylation of undecaprenyl diphosphate (UPP). Confers resistance to bacitracin.</text>
</comment>
<feature type="transmembrane region" description="Helical" evidence="14">
    <location>
        <begin position="125"/>
        <end position="145"/>
    </location>
</feature>
<evidence type="ECO:0000256" key="4">
    <source>
        <dbReference type="ARBA" id="ARBA00021581"/>
    </source>
</evidence>
<comment type="subcellular location">
    <subcellularLocation>
        <location evidence="1 14">Cell membrane</location>
        <topology evidence="1 14">Multi-pass membrane protein</topology>
    </subcellularLocation>
</comment>
<feature type="transmembrane region" description="Helical" evidence="14">
    <location>
        <begin position="233"/>
        <end position="256"/>
    </location>
</feature>
<evidence type="ECO:0000256" key="3">
    <source>
        <dbReference type="ARBA" id="ARBA00012374"/>
    </source>
</evidence>
<dbReference type="GO" id="GO:0009252">
    <property type="term" value="P:peptidoglycan biosynthetic process"/>
    <property type="evidence" value="ECO:0007669"/>
    <property type="project" value="UniProtKB-KW"/>
</dbReference>
<keyword evidence="16" id="KW-1185">Reference proteome</keyword>
<dbReference type="AlphaFoldDB" id="A0A4R9KB67"/>
<feature type="transmembrane region" description="Helical" evidence="14">
    <location>
        <begin position="12"/>
        <end position="35"/>
    </location>
</feature>
<keyword evidence="9 14" id="KW-0472">Membrane</keyword>
<reference evidence="15" key="1">
    <citation type="journal article" date="2019" name="PLoS Negl. Trop. Dis.">
        <title>Revisiting the worldwide diversity of Leptospira species in the environment.</title>
        <authorList>
            <person name="Vincent A.T."/>
            <person name="Schiettekatte O."/>
            <person name="Bourhy P."/>
            <person name="Veyrier F.J."/>
            <person name="Picardeau M."/>
        </authorList>
    </citation>
    <scope>NUCLEOTIDE SEQUENCE [LARGE SCALE GENOMIC DNA]</scope>
    <source>
        <strain evidence="15">201702476</strain>
    </source>
</reference>
<keyword evidence="14" id="KW-0133">Cell shape</keyword>
<dbReference type="GO" id="GO:0008360">
    <property type="term" value="P:regulation of cell shape"/>
    <property type="evidence" value="ECO:0007669"/>
    <property type="project" value="UniProtKB-KW"/>
</dbReference>
<evidence type="ECO:0000256" key="7">
    <source>
        <dbReference type="ARBA" id="ARBA00022801"/>
    </source>
</evidence>
<feature type="transmembrane region" description="Helical" evidence="14">
    <location>
        <begin position="50"/>
        <end position="68"/>
    </location>
</feature>
<dbReference type="Proteomes" id="UP000297693">
    <property type="component" value="Unassembled WGS sequence"/>
</dbReference>
<dbReference type="EC" id="3.6.1.27" evidence="3 14"/>
<keyword evidence="5 14" id="KW-1003">Cell membrane</keyword>
<evidence type="ECO:0000256" key="14">
    <source>
        <dbReference type="HAMAP-Rule" id="MF_01006"/>
    </source>
</evidence>
<evidence type="ECO:0000313" key="15">
    <source>
        <dbReference type="EMBL" id="TGL63978.1"/>
    </source>
</evidence>
<evidence type="ECO:0000256" key="10">
    <source>
        <dbReference type="ARBA" id="ARBA00023251"/>
    </source>
</evidence>
<keyword evidence="14" id="KW-0573">Peptidoglycan synthesis</keyword>
<feature type="transmembrane region" description="Helical" evidence="14">
    <location>
        <begin position="203"/>
        <end position="221"/>
    </location>
</feature>
<dbReference type="Pfam" id="PF02673">
    <property type="entry name" value="BacA"/>
    <property type="match status" value="1"/>
</dbReference>
<organism evidence="15 16">
    <name type="scientific">Leptospira ognonensis</name>
    <dbReference type="NCBI Taxonomy" id="2484945"/>
    <lineage>
        <taxon>Bacteria</taxon>
        <taxon>Pseudomonadati</taxon>
        <taxon>Spirochaetota</taxon>
        <taxon>Spirochaetia</taxon>
        <taxon>Leptospirales</taxon>
        <taxon>Leptospiraceae</taxon>
        <taxon>Leptospira</taxon>
    </lineage>
</organism>
<dbReference type="GO" id="GO:0050380">
    <property type="term" value="F:undecaprenyl-diphosphatase activity"/>
    <property type="evidence" value="ECO:0007669"/>
    <property type="project" value="UniProtKB-UniRule"/>
</dbReference>
<evidence type="ECO:0000256" key="12">
    <source>
        <dbReference type="ARBA" id="ARBA00032932"/>
    </source>
</evidence>
<keyword evidence="6 14" id="KW-0812">Transmembrane</keyword>
<evidence type="ECO:0000256" key="9">
    <source>
        <dbReference type="ARBA" id="ARBA00023136"/>
    </source>
</evidence>
<gene>
    <name evidence="14" type="primary">uppP</name>
    <name evidence="15" type="ORF">EHQ58_00020</name>
</gene>
<sequence>MDNHLNAFLRGVIEAITEFLPVSSTGHLFLFSYFFPFQGLGEISDSFEDLFDIFIQTGAILSVLFLYYKKFYEHAKESVSYFKGDADSKVGYDFYRNIFFGIVPILFFGFVLKSKLDTIKSSPELLLILGISWLVGGLIMVFIEWKKGTEHTDSSTHRQIGVKDSILIGIFQCFALIPGVSRSAATIITARALGVSKKDSAEFSFFLALPVLTLAGFYKLYKHRAILNEETIGILLFGSLISFFICYFIIRLFISFLRRRSFFSFGVYRIILGILVILYFYK</sequence>
<name>A0A4R9KB67_9LEPT</name>
<keyword evidence="7 14" id="KW-0378">Hydrolase</keyword>
<evidence type="ECO:0000256" key="11">
    <source>
        <dbReference type="ARBA" id="ARBA00032707"/>
    </source>
</evidence>
<evidence type="ECO:0000256" key="5">
    <source>
        <dbReference type="ARBA" id="ARBA00022475"/>
    </source>
</evidence>
<evidence type="ECO:0000256" key="13">
    <source>
        <dbReference type="ARBA" id="ARBA00047594"/>
    </source>
</evidence>
<feature type="transmembrane region" description="Helical" evidence="14">
    <location>
        <begin position="262"/>
        <end position="281"/>
    </location>
</feature>
<evidence type="ECO:0000256" key="1">
    <source>
        <dbReference type="ARBA" id="ARBA00004651"/>
    </source>
</evidence>
<keyword evidence="14" id="KW-0961">Cell wall biogenesis/degradation</keyword>
<comment type="catalytic activity">
    <reaction evidence="13 14">
        <text>di-trans,octa-cis-undecaprenyl diphosphate + H2O = di-trans,octa-cis-undecaprenyl phosphate + phosphate + H(+)</text>
        <dbReference type="Rhea" id="RHEA:28094"/>
        <dbReference type="ChEBI" id="CHEBI:15377"/>
        <dbReference type="ChEBI" id="CHEBI:15378"/>
        <dbReference type="ChEBI" id="CHEBI:43474"/>
        <dbReference type="ChEBI" id="CHEBI:58405"/>
        <dbReference type="ChEBI" id="CHEBI:60392"/>
        <dbReference type="EC" id="3.6.1.27"/>
    </reaction>
</comment>
<dbReference type="OrthoDB" id="9808289at2"/>
<evidence type="ECO:0000313" key="16">
    <source>
        <dbReference type="Proteomes" id="UP000297693"/>
    </source>
</evidence>
<dbReference type="HAMAP" id="MF_01006">
    <property type="entry name" value="Undec_diphosphatase"/>
    <property type="match status" value="1"/>
</dbReference>
<comment type="miscellaneous">
    <text evidence="14">Bacitracin is thought to be involved in the inhibition of peptidoglycan synthesis by sequestering undecaprenyl diphosphate, thereby reducing the pool of lipid carrier available.</text>
</comment>
<dbReference type="EMBL" id="RQGD01000001">
    <property type="protein sequence ID" value="TGL63978.1"/>
    <property type="molecule type" value="Genomic_DNA"/>
</dbReference>
<evidence type="ECO:0000256" key="6">
    <source>
        <dbReference type="ARBA" id="ARBA00022692"/>
    </source>
</evidence>